<evidence type="ECO:0000256" key="3">
    <source>
        <dbReference type="RuleBase" id="RU003707"/>
    </source>
</evidence>
<keyword evidence="2" id="KW-0456">Lyase</keyword>
<dbReference type="CDD" id="cd06558">
    <property type="entry name" value="crotonase-like"/>
    <property type="match status" value="1"/>
</dbReference>
<keyword evidence="4" id="KW-0413">Isomerase</keyword>
<dbReference type="EMBL" id="CP001823">
    <property type="protein sequence ID" value="ACZ38260.1"/>
    <property type="molecule type" value="Genomic_DNA"/>
</dbReference>
<proteinExistence type="inferred from homology"/>
<dbReference type="GO" id="GO:0006635">
    <property type="term" value="P:fatty acid beta-oxidation"/>
    <property type="evidence" value="ECO:0007669"/>
    <property type="project" value="TreeGrafter"/>
</dbReference>
<dbReference type="Pfam" id="PF00378">
    <property type="entry name" value="ECH_1"/>
    <property type="match status" value="1"/>
</dbReference>
<dbReference type="Gene3D" id="1.10.12.10">
    <property type="entry name" value="Lyase 2-enoyl-coa Hydratase, Chain A, domain 2"/>
    <property type="match status" value="1"/>
</dbReference>
<keyword evidence="5" id="KW-1185">Reference proteome</keyword>
<dbReference type="STRING" id="479434.Sthe_0823"/>
<dbReference type="InParanoid" id="D1C1Z3"/>
<dbReference type="Gene3D" id="3.90.226.10">
    <property type="entry name" value="2-enoyl-CoA Hydratase, Chain A, domain 1"/>
    <property type="match status" value="1"/>
</dbReference>
<dbReference type="PROSITE" id="PS00166">
    <property type="entry name" value="ENOYL_COA_HYDRATASE"/>
    <property type="match status" value="1"/>
</dbReference>
<protein>
    <submittedName>
        <fullName evidence="4">Enoyl-CoA hydratase/isomerase</fullName>
    </submittedName>
</protein>
<dbReference type="eggNOG" id="COG1024">
    <property type="taxonomic scope" value="Bacteria"/>
</dbReference>
<dbReference type="HOGENOM" id="CLU_009834_7_6_0"/>
<dbReference type="GO" id="GO:0016836">
    <property type="term" value="F:hydro-lyase activity"/>
    <property type="evidence" value="ECO:0007669"/>
    <property type="project" value="UniProtKB-ARBA"/>
</dbReference>
<dbReference type="Proteomes" id="UP000002027">
    <property type="component" value="Chromosome 1"/>
</dbReference>
<dbReference type="RefSeq" id="WP_012871307.1">
    <property type="nucleotide sequence ID" value="NC_013523.1"/>
</dbReference>
<dbReference type="AlphaFoldDB" id="D1C1Z3"/>
<dbReference type="KEGG" id="sti:Sthe_0823"/>
<accession>D1C1Z3</accession>
<dbReference type="InterPro" id="IPR029045">
    <property type="entry name" value="ClpP/crotonase-like_dom_sf"/>
</dbReference>
<dbReference type="FunFam" id="3.90.226.10:FF:000009">
    <property type="entry name" value="Carnitinyl-CoA dehydratase"/>
    <property type="match status" value="1"/>
</dbReference>
<dbReference type="InterPro" id="IPR001753">
    <property type="entry name" value="Enoyl-CoA_hydra/iso"/>
</dbReference>
<gene>
    <name evidence="4" type="ordered locus">Sthe_0823</name>
</gene>
<reference evidence="5" key="1">
    <citation type="submission" date="2009-11" db="EMBL/GenBank/DDBJ databases">
        <title>The complete chromosome 1 of Sphaerobacter thermophilus DSM 20745.</title>
        <authorList>
            <person name="Lucas S."/>
            <person name="Copeland A."/>
            <person name="Lapidus A."/>
            <person name="Glavina del Rio T."/>
            <person name="Dalin E."/>
            <person name="Tice H."/>
            <person name="Bruce D."/>
            <person name="Goodwin L."/>
            <person name="Pitluck S."/>
            <person name="Kyrpides N."/>
            <person name="Mavromatis K."/>
            <person name="Ivanova N."/>
            <person name="Mikhailova N."/>
            <person name="LaButti K.M."/>
            <person name="Clum A."/>
            <person name="Sun H.I."/>
            <person name="Brettin T."/>
            <person name="Detter J.C."/>
            <person name="Han C."/>
            <person name="Larimer F."/>
            <person name="Land M."/>
            <person name="Hauser L."/>
            <person name="Markowitz V."/>
            <person name="Cheng J.F."/>
            <person name="Hugenholtz P."/>
            <person name="Woyke T."/>
            <person name="Wu D."/>
            <person name="Steenblock K."/>
            <person name="Schneider S."/>
            <person name="Pukall R."/>
            <person name="Goeker M."/>
            <person name="Klenk H.P."/>
            <person name="Eisen J.A."/>
        </authorList>
    </citation>
    <scope>NUCLEOTIDE SEQUENCE [LARGE SCALE GENOMIC DNA]</scope>
    <source>
        <strain evidence="5">ATCC 49802 / DSM 20745 / S 6022</strain>
    </source>
</reference>
<reference evidence="4 5" key="2">
    <citation type="journal article" date="2010" name="Stand. Genomic Sci.">
        <title>Complete genome sequence of Desulfohalobium retbaense type strain (HR(100)).</title>
        <authorList>
            <person name="Spring S."/>
            <person name="Nolan M."/>
            <person name="Lapidus A."/>
            <person name="Glavina Del Rio T."/>
            <person name="Copeland A."/>
            <person name="Tice H."/>
            <person name="Cheng J.F."/>
            <person name="Lucas S."/>
            <person name="Land M."/>
            <person name="Chen F."/>
            <person name="Bruce D."/>
            <person name="Goodwin L."/>
            <person name="Pitluck S."/>
            <person name="Ivanova N."/>
            <person name="Mavromatis K."/>
            <person name="Mikhailova N."/>
            <person name="Pati A."/>
            <person name="Chen A."/>
            <person name="Palaniappan K."/>
            <person name="Hauser L."/>
            <person name="Chang Y.J."/>
            <person name="Jeffries C.D."/>
            <person name="Munk C."/>
            <person name="Kiss H."/>
            <person name="Chain P."/>
            <person name="Han C."/>
            <person name="Brettin T."/>
            <person name="Detter J.C."/>
            <person name="Schuler E."/>
            <person name="Goker M."/>
            <person name="Rohde M."/>
            <person name="Bristow J."/>
            <person name="Eisen J.A."/>
            <person name="Markowitz V."/>
            <person name="Hugenholtz P."/>
            <person name="Kyrpides N.C."/>
            <person name="Klenk H.P."/>
        </authorList>
    </citation>
    <scope>NUCLEOTIDE SEQUENCE [LARGE SCALE GENOMIC DNA]</scope>
    <source>
        <strain evidence="5">ATCC 49802 / DSM 20745 / S 6022</strain>
    </source>
</reference>
<dbReference type="PANTHER" id="PTHR11941:SF54">
    <property type="entry name" value="ENOYL-COA HYDRATASE, MITOCHONDRIAL"/>
    <property type="match status" value="1"/>
</dbReference>
<dbReference type="FunCoup" id="D1C1Z3">
    <property type="interactions" value="368"/>
</dbReference>
<dbReference type="InterPro" id="IPR018376">
    <property type="entry name" value="Enoyl-CoA_hyd/isom_CS"/>
</dbReference>
<dbReference type="PANTHER" id="PTHR11941">
    <property type="entry name" value="ENOYL-COA HYDRATASE-RELATED"/>
    <property type="match status" value="1"/>
</dbReference>
<evidence type="ECO:0000256" key="2">
    <source>
        <dbReference type="ARBA" id="ARBA00023239"/>
    </source>
</evidence>
<evidence type="ECO:0000313" key="4">
    <source>
        <dbReference type="EMBL" id="ACZ38260.1"/>
    </source>
</evidence>
<evidence type="ECO:0000256" key="1">
    <source>
        <dbReference type="ARBA" id="ARBA00005254"/>
    </source>
</evidence>
<dbReference type="FunFam" id="1.10.12.10:FF:000001">
    <property type="entry name" value="Probable enoyl-CoA hydratase, mitochondrial"/>
    <property type="match status" value="1"/>
</dbReference>
<evidence type="ECO:0000313" key="5">
    <source>
        <dbReference type="Proteomes" id="UP000002027"/>
    </source>
</evidence>
<comment type="similarity">
    <text evidence="1 3">Belongs to the enoyl-CoA hydratase/isomerase family.</text>
</comment>
<dbReference type="InterPro" id="IPR014748">
    <property type="entry name" value="Enoyl-CoA_hydra_C"/>
</dbReference>
<organism evidence="4 5">
    <name type="scientific">Sphaerobacter thermophilus (strain ATCC 49802 / DSM 20745 / KCCM 41009 / NCIMB 13125 / S 6022)</name>
    <dbReference type="NCBI Taxonomy" id="479434"/>
    <lineage>
        <taxon>Bacteria</taxon>
        <taxon>Pseudomonadati</taxon>
        <taxon>Thermomicrobiota</taxon>
        <taxon>Thermomicrobia</taxon>
        <taxon>Sphaerobacterales</taxon>
        <taxon>Sphaerobacterineae</taxon>
        <taxon>Sphaerobacteraceae</taxon>
        <taxon>Sphaerobacter</taxon>
    </lineage>
</organism>
<name>D1C1Z3_SPHTD</name>
<sequence>MAVDVARDGHVATLTLNRPDVLNAFNTEQLEALRDALAGVTRDPEVRAIIITGAGDRAFAAGADIAEMRDKGPSQALIFARLGQSVCSMLENAPQPTIAAINGFALGGGCELALACDIRICSENAQLGQPEVTLGIPPGWGGTQRLARVIGRAAAKELILTGRRIGAEEALRLGLVSAVYPAEELMPRARELAERIAANAPVAVYYAKEAINRGTETDLETALAYEAHLFALAFDTRDQKEGMGAFLERRKPDFTGQ</sequence>
<dbReference type="OrthoDB" id="9777977at2"/>
<dbReference type="GO" id="GO:0016853">
    <property type="term" value="F:isomerase activity"/>
    <property type="evidence" value="ECO:0007669"/>
    <property type="project" value="UniProtKB-KW"/>
</dbReference>
<dbReference type="SUPFAM" id="SSF52096">
    <property type="entry name" value="ClpP/crotonase"/>
    <property type="match status" value="1"/>
</dbReference>